<dbReference type="Gene3D" id="2.70.150.10">
    <property type="entry name" value="Calcium-transporting ATPase, cytoplasmic transduction domain A"/>
    <property type="match status" value="1"/>
</dbReference>
<dbReference type="InterPro" id="IPR023299">
    <property type="entry name" value="ATPase_P-typ_cyto_dom_N"/>
</dbReference>
<feature type="domain" description="HMA" evidence="16">
    <location>
        <begin position="15"/>
        <end position="81"/>
    </location>
</feature>
<keyword evidence="13" id="KW-0406">Ion transport</keyword>
<dbReference type="SUPFAM" id="SSF55008">
    <property type="entry name" value="HMA, heavy metal-associated domain"/>
    <property type="match status" value="1"/>
</dbReference>
<keyword evidence="14 15" id="KW-0472">Membrane</keyword>
<dbReference type="Pfam" id="PF00122">
    <property type="entry name" value="E1-E2_ATPase"/>
    <property type="match status" value="1"/>
</dbReference>
<keyword evidence="9 15" id="KW-0067">ATP-binding</keyword>
<evidence type="ECO:0000313" key="17">
    <source>
        <dbReference type="EMBL" id="BAL55631.1"/>
    </source>
</evidence>
<evidence type="ECO:0000256" key="5">
    <source>
        <dbReference type="ARBA" id="ARBA00022553"/>
    </source>
</evidence>
<evidence type="ECO:0000256" key="15">
    <source>
        <dbReference type="RuleBase" id="RU362081"/>
    </source>
</evidence>
<dbReference type="NCBIfam" id="TIGR01512">
    <property type="entry name" value="ATPase-IB2_Cd"/>
    <property type="match status" value="1"/>
</dbReference>
<evidence type="ECO:0000256" key="1">
    <source>
        <dbReference type="ARBA" id="ARBA00004651"/>
    </source>
</evidence>
<evidence type="ECO:0000259" key="16">
    <source>
        <dbReference type="PROSITE" id="PS50846"/>
    </source>
</evidence>
<organism evidence="17">
    <name type="scientific">uncultured Bacteroidota bacterium</name>
    <dbReference type="NCBI Taxonomy" id="152509"/>
    <lineage>
        <taxon>Bacteria</taxon>
        <taxon>Pseudomonadati</taxon>
        <taxon>Bacteroidota</taxon>
        <taxon>environmental samples</taxon>
    </lineage>
</organism>
<dbReference type="EMBL" id="AP011722">
    <property type="protein sequence ID" value="BAL55631.1"/>
    <property type="molecule type" value="Genomic_DNA"/>
</dbReference>
<keyword evidence="8 15" id="KW-0547">Nucleotide-binding</keyword>
<feature type="transmembrane region" description="Helical" evidence="15">
    <location>
        <begin position="108"/>
        <end position="126"/>
    </location>
</feature>
<dbReference type="SUPFAM" id="SSF81653">
    <property type="entry name" value="Calcium ATPase, transduction domain A"/>
    <property type="match status" value="1"/>
</dbReference>
<evidence type="ECO:0000256" key="4">
    <source>
        <dbReference type="ARBA" id="ARBA00022475"/>
    </source>
</evidence>
<evidence type="ECO:0000256" key="3">
    <source>
        <dbReference type="ARBA" id="ARBA00022448"/>
    </source>
</evidence>
<dbReference type="PANTHER" id="PTHR43520">
    <property type="entry name" value="ATP7, ISOFORM B"/>
    <property type="match status" value="1"/>
</dbReference>
<keyword evidence="6 15" id="KW-0812">Transmembrane</keyword>
<evidence type="ECO:0000256" key="12">
    <source>
        <dbReference type="ARBA" id="ARBA00022989"/>
    </source>
</evidence>
<dbReference type="InterPro" id="IPR023214">
    <property type="entry name" value="HAD_sf"/>
</dbReference>
<dbReference type="Gene3D" id="3.40.50.1000">
    <property type="entry name" value="HAD superfamily/HAD-like"/>
    <property type="match status" value="1"/>
</dbReference>
<keyword evidence="7 15" id="KW-0479">Metal-binding</keyword>
<keyword evidence="4 15" id="KW-1003">Cell membrane</keyword>
<dbReference type="Gene3D" id="3.40.1110.10">
    <property type="entry name" value="Calcium-transporting ATPase, cytoplasmic domain N"/>
    <property type="match status" value="1"/>
</dbReference>
<dbReference type="InterPro" id="IPR006121">
    <property type="entry name" value="HMA_dom"/>
</dbReference>
<evidence type="ECO:0000256" key="10">
    <source>
        <dbReference type="ARBA" id="ARBA00022842"/>
    </source>
</evidence>
<dbReference type="CDD" id="cd00371">
    <property type="entry name" value="HMA"/>
    <property type="match status" value="1"/>
</dbReference>
<evidence type="ECO:0000256" key="7">
    <source>
        <dbReference type="ARBA" id="ARBA00022723"/>
    </source>
</evidence>
<dbReference type="NCBIfam" id="TIGR01511">
    <property type="entry name" value="ATPase-IB1_Cu"/>
    <property type="match status" value="1"/>
</dbReference>
<dbReference type="PROSITE" id="PS00154">
    <property type="entry name" value="ATPASE_E1_E2"/>
    <property type="match status" value="1"/>
</dbReference>
<keyword evidence="11" id="KW-1278">Translocase</keyword>
<dbReference type="GO" id="GO:0005886">
    <property type="term" value="C:plasma membrane"/>
    <property type="evidence" value="ECO:0007669"/>
    <property type="project" value="UniProtKB-SubCell"/>
</dbReference>
<dbReference type="GO" id="GO:0055070">
    <property type="term" value="P:copper ion homeostasis"/>
    <property type="evidence" value="ECO:0007669"/>
    <property type="project" value="TreeGrafter"/>
</dbReference>
<dbReference type="InterPro" id="IPR008250">
    <property type="entry name" value="ATPase_P-typ_transduc_dom_A_sf"/>
</dbReference>
<dbReference type="SUPFAM" id="SSF81665">
    <property type="entry name" value="Calcium ATPase, transmembrane domain M"/>
    <property type="match status" value="1"/>
</dbReference>
<sequence>MAAEHVAQQKRTPTVVETFPVVGISCAACARSIESLSRSVPGVQRAEVNVATATVTLEYDPLEVQPAEVASVLREFGYDLVQTEDTATALADAAERERRGLEQLKKHAFGAAIATAPAIALGMGPWHTQRWAILLSAALSSAVVLYFGRQFFVRAWSQIRARALAMDALVALSTGIAWGWSLVAALLPAQLQALGIEPHVYFESAATIVTFILLGKYLEHRARLQTNAALLALVELQPRTVHLRRNGVLTDTPLTQVQRGDHIVVLPGERLPVDGIVLEGQSWVDEQLLSGESLPVAKAPGDRVYAGTLNGDGALVIEARAVGRGTFLGSIVRAVERAQSSKAPTQELADRIAAVFVPVVIAVAALTAVSWVVFAPDKASSLGLLSVVSVLIVACPCALGLATPTAIAVALGRAAEHGILVRNARAFDVLPELTHVVFDKTGTLTQGKPTVVHATWYVPEFERRDYAPLVRAVLERSTHPLSLAVAQWLNVPAAGECTVEQVRGRGLRAWKDSHTILVGNRAWMEEHSVEVPAESKVAATEVFVAIDGKLVLAVWLRDSIRSDAQEVIGYLHARGVAVHLVSGDRRDVAEYVAAAVGIAHVFAPALPQEKQDYVRRLRLEGKGNVAMVGDGINDAQALAEADTSIALGSGSDVAVHAADVTLIGERLALLVELIQLADRLRRTIRQNFAWAFVYNLLLLPIAAGVLYPLIGLLLHPILAGFAMAASSVSVVTNSLRLRYKS</sequence>
<dbReference type="InterPro" id="IPR001757">
    <property type="entry name" value="P_typ_ATPase"/>
</dbReference>
<feature type="transmembrane region" description="Helical" evidence="15">
    <location>
        <begin position="716"/>
        <end position="735"/>
    </location>
</feature>
<dbReference type="FunFam" id="2.70.150.10:FF:000020">
    <property type="entry name" value="Copper-exporting P-type ATPase A"/>
    <property type="match status" value="1"/>
</dbReference>
<reference evidence="17" key="1">
    <citation type="journal article" date="2005" name="Environ. Microbiol.">
        <title>Genetic and functional properties of uncultivated thermophilic crenarchaeotes from a subsurface gold mine as revealed by analysis of genome fragments.</title>
        <authorList>
            <person name="Nunoura T."/>
            <person name="Hirayama H."/>
            <person name="Takami H."/>
            <person name="Oida H."/>
            <person name="Nishi S."/>
            <person name="Shimamura S."/>
            <person name="Suzuki Y."/>
            <person name="Inagaki F."/>
            <person name="Takai K."/>
            <person name="Nealson K.H."/>
            <person name="Horikoshi K."/>
        </authorList>
    </citation>
    <scope>NUCLEOTIDE SEQUENCE</scope>
</reference>
<reference evidence="17" key="2">
    <citation type="journal article" date="2012" name="PLoS ONE">
        <title>A Deeply Branching Thermophilic Bacterium with an Ancient Acetyl-CoA Pathway Dominates a Subsurface Ecosystem.</title>
        <authorList>
            <person name="Takami H."/>
            <person name="Noguchi H."/>
            <person name="Takaki Y."/>
            <person name="Uchiyama I."/>
            <person name="Toyoda A."/>
            <person name="Nishi S."/>
            <person name="Chee G.-J."/>
            <person name="Arai W."/>
            <person name="Nunoura T."/>
            <person name="Itoh T."/>
            <person name="Hattori M."/>
            <person name="Takai K."/>
        </authorList>
    </citation>
    <scope>NUCLEOTIDE SEQUENCE</scope>
</reference>
<evidence type="ECO:0000256" key="11">
    <source>
        <dbReference type="ARBA" id="ARBA00022967"/>
    </source>
</evidence>
<dbReference type="InterPro" id="IPR023298">
    <property type="entry name" value="ATPase_P-typ_TM_dom_sf"/>
</dbReference>
<evidence type="ECO:0000256" key="6">
    <source>
        <dbReference type="ARBA" id="ARBA00022692"/>
    </source>
</evidence>
<dbReference type="NCBIfam" id="TIGR01494">
    <property type="entry name" value="ATPase_P-type"/>
    <property type="match status" value="1"/>
</dbReference>
<keyword evidence="10" id="KW-0460">Magnesium</keyword>
<feature type="transmembrane region" description="Helical" evidence="15">
    <location>
        <begin position="164"/>
        <end position="187"/>
    </location>
</feature>
<dbReference type="GO" id="GO:0060003">
    <property type="term" value="P:copper ion export"/>
    <property type="evidence" value="ECO:0007669"/>
    <property type="project" value="UniProtKB-ARBA"/>
</dbReference>
<comment type="similarity">
    <text evidence="2 15">Belongs to the cation transport ATPase (P-type) (TC 3.A.3) family. Type IB subfamily.</text>
</comment>
<keyword evidence="3" id="KW-0813">Transport</keyword>
<dbReference type="Gene3D" id="3.30.70.100">
    <property type="match status" value="1"/>
</dbReference>
<dbReference type="PANTHER" id="PTHR43520:SF5">
    <property type="entry name" value="CATION-TRANSPORTING P-TYPE ATPASE-RELATED"/>
    <property type="match status" value="1"/>
</dbReference>
<keyword evidence="12 15" id="KW-1133">Transmembrane helix</keyword>
<dbReference type="InterPro" id="IPR036412">
    <property type="entry name" value="HAD-like_sf"/>
</dbReference>
<protein>
    <submittedName>
        <fullName evidence="17">Cation-transporting ATPase</fullName>
    </submittedName>
</protein>
<feature type="transmembrane region" description="Helical" evidence="15">
    <location>
        <begin position="386"/>
        <end position="412"/>
    </location>
</feature>
<dbReference type="Pfam" id="PF00403">
    <property type="entry name" value="HMA"/>
    <property type="match status" value="1"/>
</dbReference>
<dbReference type="InterPro" id="IPR018303">
    <property type="entry name" value="ATPase_P-typ_P_site"/>
</dbReference>
<accession>H5SHJ5</accession>
<dbReference type="Pfam" id="PF00702">
    <property type="entry name" value="Hydrolase"/>
    <property type="match status" value="1"/>
</dbReference>
<name>H5SHJ5_9BACT</name>
<dbReference type="GO" id="GO:0043682">
    <property type="term" value="F:P-type divalent copper transporter activity"/>
    <property type="evidence" value="ECO:0007669"/>
    <property type="project" value="TreeGrafter"/>
</dbReference>
<dbReference type="InterPro" id="IPR059000">
    <property type="entry name" value="ATPase_P-type_domA"/>
</dbReference>
<dbReference type="GO" id="GO:0005524">
    <property type="term" value="F:ATP binding"/>
    <property type="evidence" value="ECO:0007669"/>
    <property type="project" value="UniProtKB-UniRule"/>
</dbReference>
<dbReference type="CDD" id="cd02094">
    <property type="entry name" value="P-type_ATPase_Cu-like"/>
    <property type="match status" value="1"/>
</dbReference>
<comment type="subcellular location">
    <subcellularLocation>
        <location evidence="1">Cell membrane</location>
        <topology evidence="1">Multi-pass membrane protein</topology>
    </subcellularLocation>
</comment>
<feature type="transmembrane region" description="Helical" evidence="15">
    <location>
        <begin position="688"/>
        <end position="710"/>
    </location>
</feature>
<dbReference type="InterPro" id="IPR027256">
    <property type="entry name" value="P-typ_ATPase_IB"/>
</dbReference>
<dbReference type="PROSITE" id="PS01229">
    <property type="entry name" value="COF_2"/>
    <property type="match status" value="1"/>
</dbReference>
<gene>
    <name evidence="17" type="ORF">HGMM_F29C06C12</name>
</gene>
<evidence type="ECO:0000256" key="9">
    <source>
        <dbReference type="ARBA" id="ARBA00022840"/>
    </source>
</evidence>
<evidence type="ECO:0000256" key="2">
    <source>
        <dbReference type="ARBA" id="ARBA00006024"/>
    </source>
</evidence>
<dbReference type="SUPFAM" id="SSF56784">
    <property type="entry name" value="HAD-like"/>
    <property type="match status" value="1"/>
</dbReference>
<feature type="transmembrane region" description="Helical" evidence="15">
    <location>
        <begin position="352"/>
        <end position="374"/>
    </location>
</feature>
<dbReference type="GO" id="GO:0005507">
    <property type="term" value="F:copper ion binding"/>
    <property type="evidence" value="ECO:0007669"/>
    <property type="project" value="TreeGrafter"/>
</dbReference>
<dbReference type="PRINTS" id="PR00119">
    <property type="entry name" value="CATATPASE"/>
</dbReference>
<dbReference type="PRINTS" id="PR00943">
    <property type="entry name" value="CUATPASE"/>
</dbReference>
<dbReference type="GO" id="GO:0016887">
    <property type="term" value="F:ATP hydrolysis activity"/>
    <property type="evidence" value="ECO:0007669"/>
    <property type="project" value="InterPro"/>
</dbReference>
<dbReference type="AlphaFoldDB" id="H5SHJ5"/>
<dbReference type="PROSITE" id="PS50846">
    <property type="entry name" value="HMA_2"/>
    <property type="match status" value="1"/>
</dbReference>
<dbReference type="NCBIfam" id="TIGR01525">
    <property type="entry name" value="ATPase-IB_hvy"/>
    <property type="match status" value="1"/>
</dbReference>
<feature type="transmembrane region" description="Helical" evidence="15">
    <location>
        <begin position="132"/>
        <end position="152"/>
    </location>
</feature>
<feature type="transmembrane region" description="Helical" evidence="15">
    <location>
        <begin position="199"/>
        <end position="218"/>
    </location>
</feature>
<proteinExistence type="inferred from homology"/>
<evidence type="ECO:0000256" key="14">
    <source>
        <dbReference type="ARBA" id="ARBA00023136"/>
    </source>
</evidence>
<evidence type="ECO:0000256" key="8">
    <source>
        <dbReference type="ARBA" id="ARBA00022741"/>
    </source>
</evidence>
<dbReference type="InterPro" id="IPR036163">
    <property type="entry name" value="HMA_dom_sf"/>
</dbReference>
<evidence type="ECO:0000256" key="13">
    <source>
        <dbReference type="ARBA" id="ARBA00023065"/>
    </source>
</evidence>
<keyword evidence="5" id="KW-0597">Phosphoprotein</keyword>